<name>A0A8J5W2V4_ZIZPA</name>
<sequence length="92" mass="10884">MRTQQQSDKRDICKFFNNFFLKTRHTEYALLYRKQVTKVFTLGLPVYNVVHQQTLTTCDQNNSPASLQHRKQPRPTKLAQQRNRTSQSTTQV</sequence>
<comment type="caution">
    <text evidence="2">The sequence shown here is derived from an EMBL/GenBank/DDBJ whole genome shotgun (WGS) entry which is preliminary data.</text>
</comment>
<feature type="compositionally biased region" description="Low complexity" evidence="1">
    <location>
        <begin position="80"/>
        <end position="92"/>
    </location>
</feature>
<organism evidence="2 3">
    <name type="scientific">Zizania palustris</name>
    <name type="common">Northern wild rice</name>
    <dbReference type="NCBI Taxonomy" id="103762"/>
    <lineage>
        <taxon>Eukaryota</taxon>
        <taxon>Viridiplantae</taxon>
        <taxon>Streptophyta</taxon>
        <taxon>Embryophyta</taxon>
        <taxon>Tracheophyta</taxon>
        <taxon>Spermatophyta</taxon>
        <taxon>Magnoliopsida</taxon>
        <taxon>Liliopsida</taxon>
        <taxon>Poales</taxon>
        <taxon>Poaceae</taxon>
        <taxon>BOP clade</taxon>
        <taxon>Oryzoideae</taxon>
        <taxon>Oryzeae</taxon>
        <taxon>Zizaniinae</taxon>
        <taxon>Zizania</taxon>
    </lineage>
</organism>
<evidence type="ECO:0000313" key="3">
    <source>
        <dbReference type="Proteomes" id="UP000729402"/>
    </source>
</evidence>
<dbReference type="AlphaFoldDB" id="A0A8J5W2V4"/>
<dbReference type="EMBL" id="JAAALK010000283">
    <property type="protein sequence ID" value="KAG8071494.1"/>
    <property type="molecule type" value="Genomic_DNA"/>
</dbReference>
<evidence type="ECO:0000256" key="1">
    <source>
        <dbReference type="SAM" id="MobiDB-lite"/>
    </source>
</evidence>
<feature type="region of interest" description="Disordered" evidence="1">
    <location>
        <begin position="59"/>
        <end position="92"/>
    </location>
</feature>
<accession>A0A8J5W2V4</accession>
<proteinExistence type="predicted"/>
<protein>
    <submittedName>
        <fullName evidence="2">Uncharacterized protein</fullName>
    </submittedName>
</protein>
<reference evidence="2" key="1">
    <citation type="journal article" date="2021" name="bioRxiv">
        <title>Whole Genome Assembly and Annotation of Northern Wild Rice, Zizania palustris L., Supports a Whole Genome Duplication in the Zizania Genus.</title>
        <authorList>
            <person name="Haas M."/>
            <person name="Kono T."/>
            <person name="Macchietto M."/>
            <person name="Millas R."/>
            <person name="McGilp L."/>
            <person name="Shao M."/>
            <person name="Duquette J."/>
            <person name="Hirsch C.N."/>
            <person name="Kimball J."/>
        </authorList>
    </citation>
    <scope>NUCLEOTIDE SEQUENCE</scope>
    <source>
        <tissue evidence="2">Fresh leaf tissue</tissue>
    </source>
</reference>
<reference evidence="2" key="2">
    <citation type="submission" date="2021-02" db="EMBL/GenBank/DDBJ databases">
        <authorList>
            <person name="Kimball J.A."/>
            <person name="Haas M.W."/>
            <person name="Macchietto M."/>
            <person name="Kono T."/>
            <person name="Duquette J."/>
            <person name="Shao M."/>
        </authorList>
    </citation>
    <scope>NUCLEOTIDE SEQUENCE</scope>
    <source>
        <tissue evidence="2">Fresh leaf tissue</tissue>
    </source>
</reference>
<dbReference type="Proteomes" id="UP000729402">
    <property type="component" value="Unassembled WGS sequence"/>
</dbReference>
<evidence type="ECO:0000313" key="2">
    <source>
        <dbReference type="EMBL" id="KAG8071494.1"/>
    </source>
</evidence>
<gene>
    <name evidence="2" type="ORF">GUJ93_ZPchr0006g42531</name>
</gene>
<keyword evidence="3" id="KW-1185">Reference proteome</keyword>